<dbReference type="Ensembl" id="ENSSFOT00015006263.2">
    <property type="protein sequence ID" value="ENSSFOP00015006163.2"/>
    <property type="gene ID" value="ENSSFOG00015004006.2"/>
</dbReference>
<keyword evidence="1" id="KW-1015">Disulfide bond</keyword>
<sequence length="461" mass="51807">MKMRLLLVVVLAEWFYACAGGSFPFDGDAFGEDRIWRSSQNMQLSVEPIVTDIPDVLMDGPERKGTLPPPLSLPAYRWVPASSVNKRLFAPERGSRPVSPAMRALLLPSPVPLATVTAGVPQPVELLCHLDQMSVRVRRELFGTEDAKQSLFLGTCPVSGVSAAFYYFFYDLRSCGVKMKSLPDSVVYYNSLRYTPPSAGPVVRRHVLSPPRYYNSYKVGFQPCPRGGTFFKGLRMMSGMSLTAMDGHWKRLNSEDRYILGGPMHFEVKIPSKSGNERVYVNKCYITASRQPNAAMQYTVINNFGCMVDSIKTPLSRFVPHSKKNVLRFTIGSFLFAEMLTKPMTPKTLFLHCEITVGRPRATPTAKSCTYNMTSEVWQELFGNNKACVCCASRCPVPRNLGEQRKGHSSVRKMISSPPLPVEYDKWSMPAVAQSDHEFTTTYKSIRPTHTVFEHVWDFSE</sequence>
<dbReference type="AlphaFoldDB" id="A0A8C9R6W2"/>
<protein>
    <submittedName>
        <fullName evidence="4">Zona pellucida glycoprotein 3c</fullName>
    </submittedName>
</protein>
<dbReference type="PANTHER" id="PTHR11576">
    <property type="entry name" value="ZONA PELLUCIDA SPERM-BINDING PROTEIN 3"/>
    <property type="match status" value="1"/>
</dbReference>
<evidence type="ECO:0000313" key="5">
    <source>
        <dbReference type="Proteomes" id="UP000694397"/>
    </source>
</evidence>
<name>A0A8C9R6W2_SCLFO</name>
<proteinExistence type="predicted"/>
<dbReference type="GO" id="GO:0031012">
    <property type="term" value="C:extracellular matrix"/>
    <property type="evidence" value="ECO:0007669"/>
    <property type="project" value="TreeGrafter"/>
</dbReference>
<reference evidence="4 5" key="1">
    <citation type="submission" date="2019-04" db="EMBL/GenBank/DDBJ databases">
        <authorList>
            <consortium name="Wellcome Sanger Institute Data Sharing"/>
        </authorList>
    </citation>
    <scope>NUCLEOTIDE SEQUENCE [LARGE SCALE GENOMIC DNA]</scope>
</reference>
<dbReference type="SMART" id="SM00241">
    <property type="entry name" value="ZP"/>
    <property type="match status" value="1"/>
</dbReference>
<feature type="signal peptide" evidence="2">
    <location>
        <begin position="1"/>
        <end position="20"/>
    </location>
</feature>
<feature type="chain" id="PRO_5034752881" evidence="2">
    <location>
        <begin position="21"/>
        <end position="461"/>
    </location>
</feature>
<dbReference type="Proteomes" id="UP000694397">
    <property type="component" value="Chromosome 16"/>
</dbReference>
<evidence type="ECO:0000259" key="3">
    <source>
        <dbReference type="PROSITE" id="PS51034"/>
    </source>
</evidence>
<dbReference type="GO" id="GO:2000344">
    <property type="term" value="P:positive regulation of acrosome reaction"/>
    <property type="evidence" value="ECO:0007669"/>
    <property type="project" value="TreeGrafter"/>
</dbReference>
<evidence type="ECO:0000313" key="4">
    <source>
        <dbReference type="Ensembl" id="ENSSFOP00015006163.2"/>
    </source>
</evidence>
<reference evidence="4" key="3">
    <citation type="submission" date="2025-09" db="UniProtKB">
        <authorList>
            <consortium name="Ensembl"/>
        </authorList>
    </citation>
    <scope>IDENTIFICATION</scope>
</reference>
<feature type="domain" description="ZP" evidence="3">
    <location>
        <begin position="127"/>
        <end position="376"/>
    </location>
</feature>
<dbReference type="InterPro" id="IPR001507">
    <property type="entry name" value="ZP_dom"/>
</dbReference>
<dbReference type="FunFam" id="2.60.40.4100:FF:000002">
    <property type="entry name" value="Zona pellucida sperm-binding protein 3"/>
    <property type="match status" value="1"/>
</dbReference>
<dbReference type="PROSITE" id="PS51034">
    <property type="entry name" value="ZP_2"/>
    <property type="match status" value="1"/>
</dbReference>
<keyword evidence="2" id="KW-0732">Signal</keyword>
<gene>
    <name evidence="4" type="primary">zp3c</name>
</gene>
<reference evidence="4" key="2">
    <citation type="submission" date="2025-08" db="UniProtKB">
        <authorList>
            <consortium name="Ensembl"/>
        </authorList>
    </citation>
    <scope>IDENTIFICATION</scope>
</reference>
<dbReference type="InterPro" id="IPR055355">
    <property type="entry name" value="ZP-C"/>
</dbReference>
<evidence type="ECO:0000256" key="2">
    <source>
        <dbReference type="SAM" id="SignalP"/>
    </source>
</evidence>
<dbReference type="GeneTree" id="ENSGT01030000234567"/>
<organism evidence="4 5">
    <name type="scientific">Scleropages formosus</name>
    <name type="common">Asian bonytongue</name>
    <name type="synonym">Osteoglossum formosum</name>
    <dbReference type="NCBI Taxonomy" id="113540"/>
    <lineage>
        <taxon>Eukaryota</taxon>
        <taxon>Metazoa</taxon>
        <taxon>Chordata</taxon>
        <taxon>Craniata</taxon>
        <taxon>Vertebrata</taxon>
        <taxon>Euteleostomi</taxon>
        <taxon>Actinopterygii</taxon>
        <taxon>Neopterygii</taxon>
        <taxon>Teleostei</taxon>
        <taxon>Osteoglossocephala</taxon>
        <taxon>Osteoglossomorpha</taxon>
        <taxon>Osteoglossiformes</taxon>
        <taxon>Osteoglossidae</taxon>
        <taxon>Scleropages</taxon>
    </lineage>
</organism>
<accession>A0A8C9R6W2</accession>
<keyword evidence="5" id="KW-1185">Reference proteome</keyword>
<dbReference type="GO" id="GO:0032190">
    <property type="term" value="F:acrosin binding"/>
    <property type="evidence" value="ECO:0007669"/>
    <property type="project" value="TreeGrafter"/>
</dbReference>
<evidence type="ECO:0000256" key="1">
    <source>
        <dbReference type="ARBA" id="ARBA00023157"/>
    </source>
</evidence>
<dbReference type="PANTHER" id="PTHR11576:SF26">
    <property type="entry name" value="ZONA PELLUCIDA GLYCOPROTEIN 3D TANDEM DUPLICATE 2"/>
    <property type="match status" value="1"/>
</dbReference>
<dbReference type="GO" id="GO:0035803">
    <property type="term" value="P:egg coat formation"/>
    <property type="evidence" value="ECO:0007669"/>
    <property type="project" value="TreeGrafter"/>
</dbReference>
<dbReference type="InterPro" id="IPR055356">
    <property type="entry name" value="ZP-N"/>
</dbReference>
<dbReference type="Gene3D" id="2.60.40.4100">
    <property type="entry name" value="Zona pellucida, ZP-C domain"/>
    <property type="match status" value="1"/>
</dbReference>
<dbReference type="InterPro" id="IPR042235">
    <property type="entry name" value="ZP-C_dom"/>
</dbReference>
<dbReference type="Pfam" id="PF00100">
    <property type="entry name" value="Zona_pellucida"/>
    <property type="match status" value="1"/>
</dbReference>
<dbReference type="OrthoDB" id="8961289at2759"/>
<dbReference type="Gene3D" id="2.60.40.3210">
    <property type="entry name" value="Zona pellucida, ZP-N domain"/>
    <property type="match status" value="1"/>
</dbReference>
<dbReference type="Pfam" id="PF23344">
    <property type="entry name" value="ZP-N"/>
    <property type="match status" value="1"/>
</dbReference>
<dbReference type="GO" id="GO:0007339">
    <property type="term" value="P:binding of sperm to zona pellucida"/>
    <property type="evidence" value="ECO:0007669"/>
    <property type="project" value="TreeGrafter"/>
</dbReference>